<dbReference type="InParanoid" id="J0DAZ1"/>
<accession>J0DAZ1</accession>
<name>J0DAZ1_AURST</name>
<dbReference type="KEGG" id="adl:AURDEDRAFT_188028"/>
<evidence type="ECO:0000313" key="5">
    <source>
        <dbReference type="Proteomes" id="UP000006514"/>
    </source>
</evidence>
<keyword evidence="2" id="KW-0812">Transmembrane</keyword>
<evidence type="ECO:0000256" key="3">
    <source>
        <dbReference type="SAM" id="SignalP"/>
    </source>
</evidence>
<feature type="chain" id="PRO_5003732766" description="Mid2 domain-containing protein" evidence="3">
    <location>
        <begin position="23"/>
        <end position="391"/>
    </location>
</feature>
<dbReference type="EMBL" id="JH687837">
    <property type="protein sequence ID" value="EJD37660.1"/>
    <property type="molecule type" value="Genomic_DNA"/>
</dbReference>
<dbReference type="OrthoDB" id="3324993at2759"/>
<feature type="compositionally biased region" description="Polar residues" evidence="1">
    <location>
        <begin position="260"/>
        <end position="279"/>
    </location>
</feature>
<feature type="signal peptide" evidence="3">
    <location>
        <begin position="1"/>
        <end position="22"/>
    </location>
</feature>
<feature type="region of interest" description="Disordered" evidence="1">
    <location>
        <begin position="178"/>
        <end position="216"/>
    </location>
</feature>
<evidence type="ECO:0008006" key="6">
    <source>
        <dbReference type="Google" id="ProtNLM"/>
    </source>
</evidence>
<proteinExistence type="predicted"/>
<keyword evidence="3" id="KW-0732">Signal</keyword>
<feature type="transmembrane region" description="Helical" evidence="2">
    <location>
        <begin position="226"/>
        <end position="247"/>
    </location>
</feature>
<evidence type="ECO:0000313" key="4">
    <source>
        <dbReference type="EMBL" id="EJD37660.1"/>
    </source>
</evidence>
<evidence type="ECO:0000256" key="1">
    <source>
        <dbReference type="SAM" id="MobiDB-lite"/>
    </source>
</evidence>
<feature type="compositionally biased region" description="Polar residues" evidence="1">
    <location>
        <begin position="296"/>
        <end position="316"/>
    </location>
</feature>
<organism evidence="4 5">
    <name type="scientific">Auricularia subglabra (strain TFB-10046 / SS5)</name>
    <name type="common">White-rot fungus</name>
    <name type="synonym">Auricularia delicata (strain TFB10046)</name>
    <dbReference type="NCBI Taxonomy" id="717982"/>
    <lineage>
        <taxon>Eukaryota</taxon>
        <taxon>Fungi</taxon>
        <taxon>Dikarya</taxon>
        <taxon>Basidiomycota</taxon>
        <taxon>Agaricomycotina</taxon>
        <taxon>Agaricomycetes</taxon>
        <taxon>Auriculariales</taxon>
        <taxon>Auriculariaceae</taxon>
        <taxon>Auricularia</taxon>
    </lineage>
</organism>
<gene>
    <name evidence="4" type="ORF">AURDEDRAFT_188028</name>
</gene>
<feature type="region of interest" description="Disordered" evidence="1">
    <location>
        <begin position="257"/>
        <end position="316"/>
    </location>
</feature>
<sequence>MLPLVARTVPLLVILLVGHGRAEVVLASDTKWSLVGNTTTVRRSQLSDFCPPPAGQENEVVILVNPEQFAGVEQATLSFNGAAIILYGAVLTGNPIEDTISITLDDSASQEPAGWPDVIPQSSLDAKSGAACDVVLTKIPNLIPGPYSIGVSTVGSSQRIAIYNATIFARNILPTTTAAQPSSTGSESGGRQADPSASLSSSARDGAYTQPTIRAPGSEGLGASRIAAIVLPSVLVPIILGLLFLWLRRRRRVRSHDAARNSSLQPFLDSSQSPSSPGNPATEKGFLDSKGHDAMSATSYTPSPGSSSLGTEATSMSRYGRARNLSPAITDAAEDAATTDPEQLIAIQRAVRQAGFSTQALLDSLNRVRPAPDPTTIDDTLMSPAPPHYDG</sequence>
<feature type="region of interest" description="Disordered" evidence="1">
    <location>
        <begin position="365"/>
        <end position="391"/>
    </location>
</feature>
<dbReference type="Proteomes" id="UP000006514">
    <property type="component" value="Unassembled WGS sequence"/>
</dbReference>
<evidence type="ECO:0000256" key="2">
    <source>
        <dbReference type="SAM" id="Phobius"/>
    </source>
</evidence>
<keyword evidence="2" id="KW-1133">Transmembrane helix</keyword>
<dbReference type="AlphaFoldDB" id="J0DAZ1"/>
<reference evidence="5" key="1">
    <citation type="journal article" date="2012" name="Science">
        <title>The Paleozoic origin of enzymatic lignin decomposition reconstructed from 31 fungal genomes.</title>
        <authorList>
            <person name="Floudas D."/>
            <person name="Binder M."/>
            <person name="Riley R."/>
            <person name="Barry K."/>
            <person name="Blanchette R.A."/>
            <person name="Henrissat B."/>
            <person name="Martinez A.T."/>
            <person name="Otillar R."/>
            <person name="Spatafora J.W."/>
            <person name="Yadav J.S."/>
            <person name="Aerts A."/>
            <person name="Benoit I."/>
            <person name="Boyd A."/>
            <person name="Carlson A."/>
            <person name="Copeland A."/>
            <person name="Coutinho P.M."/>
            <person name="de Vries R.P."/>
            <person name="Ferreira P."/>
            <person name="Findley K."/>
            <person name="Foster B."/>
            <person name="Gaskell J."/>
            <person name="Glotzer D."/>
            <person name="Gorecki P."/>
            <person name="Heitman J."/>
            <person name="Hesse C."/>
            <person name="Hori C."/>
            <person name="Igarashi K."/>
            <person name="Jurgens J.A."/>
            <person name="Kallen N."/>
            <person name="Kersten P."/>
            <person name="Kohler A."/>
            <person name="Kuees U."/>
            <person name="Kumar T.K.A."/>
            <person name="Kuo A."/>
            <person name="LaButti K."/>
            <person name="Larrondo L.F."/>
            <person name="Lindquist E."/>
            <person name="Ling A."/>
            <person name="Lombard V."/>
            <person name="Lucas S."/>
            <person name="Lundell T."/>
            <person name="Martin R."/>
            <person name="McLaughlin D.J."/>
            <person name="Morgenstern I."/>
            <person name="Morin E."/>
            <person name="Murat C."/>
            <person name="Nagy L.G."/>
            <person name="Nolan M."/>
            <person name="Ohm R.A."/>
            <person name="Patyshakuliyeva A."/>
            <person name="Rokas A."/>
            <person name="Ruiz-Duenas F.J."/>
            <person name="Sabat G."/>
            <person name="Salamov A."/>
            <person name="Samejima M."/>
            <person name="Schmutz J."/>
            <person name="Slot J.C."/>
            <person name="St John F."/>
            <person name="Stenlid J."/>
            <person name="Sun H."/>
            <person name="Sun S."/>
            <person name="Syed K."/>
            <person name="Tsang A."/>
            <person name="Wiebenga A."/>
            <person name="Young D."/>
            <person name="Pisabarro A."/>
            <person name="Eastwood D.C."/>
            <person name="Martin F."/>
            <person name="Cullen D."/>
            <person name="Grigoriev I.V."/>
            <person name="Hibbett D.S."/>
        </authorList>
    </citation>
    <scope>NUCLEOTIDE SEQUENCE [LARGE SCALE GENOMIC DNA]</scope>
    <source>
        <strain evidence="5">TFB10046</strain>
    </source>
</reference>
<keyword evidence="2" id="KW-0472">Membrane</keyword>
<protein>
    <recommendedName>
        <fullName evidence="6">Mid2 domain-containing protein</fullName>
    </recommendedName>
</protein>
<keyword evidence="5" id="KW-1185">Reference proteome</keyword>